<accession>A0A6I6FDX6</accession>
<dbReference type="EMBL" id="CP034279">
    <property type="protein sequence ID" value="QGV77285.1"/>
    <property type="molecule type" value="Genomic_DNA"/>
</dbReference>
<dbReference type="InterPro" id="IPR000772">
    <property type="entry name" value="Ricin_B_lectin"/>
</dbReference>
<evidence type="ECO:0000256" key="1">
    <source>
        <dbReference type="SAM" id="SignalP"/>
    </source>
</evidence>
<organism evidence="3 4">
    <name type="scientific">Streptomyces ficellus</name>
    <dbReference type="NCBI Taxonomy" id="1977088"/>
    <lineage>
        <taxon>Bacteria</taxon>
        <taxon>Bacillati</taxon>
        <taxon>Actinomycetota</taxon>
        <taxon>Actinomycetes</taxon>
        <taxon>Kitasatosporales</taxon>
        <taxon>Streptomycetaceae</taxon>
        <taxon>Streptomyces</taxon>
    </lineage>
</organism>
<keyword evidence="4" id="KW-1185">Reference proteome</keyword>
<gene>
    <name evidence="3" type="ORF">EIZ62_02710</name>
</gene>
<feature type="chain" id="PRO_5026054859" description="Ricin B lectin domain-containing protein" evidence="1">
    <location>
        <begin position="28"/>
        <end position="215"/>
    </location>
</feature>
<dbReference type="Pfam" id="PF14200">
    <property type="entry name" value="RicinB_lectin_2"/>
    <property type="match status" value="2"/>
</dbReference>
<dbReference type="Gene3D" id="2.80.10.50">
    <property type="match status" value="2"/>
</dbReference>
<proteinExistence type="predicted"/>
<dbReference type="AlphaFoldDB" id="A0A6I6FDX6"/>
<dbReference type="OrthoDB" id="4273937at2"/>
<dbReference type="PROSITE" id="PS50231">
    <property type="entry name" value="RICIN_B_LECTIN"/>
    <property type="match status" value="1"/>
</dbReference>
<sequence length="215" mass="22152">MSRIVRSALAVAAGVAALAGGVTVAVADEARPQPTPNATVATSTTVAAAGVDAADARAAAVAAAPLPAVQLRAAHSDKCLTTPNASLRNGVNTVQSTCLPDAENQRVDMVPTGAGTFELRFGHSGKCLDVEAAGTATGTVVQQWWCVGKPNQQWRLVMVDIANELYELRPAHTPTGTNRCLDIESGSKTDGAVARLWACNGTAAQQWRIQPVTAA</sequence>
<feature type="domain" description="Ricin B lectin" evidence="2">
    <location>
        <begin position="67"/>
        <end position="210"/>
    </location>
</feature>
<evidence type="ECO:0000259" key="2">
    <source>
        <dbReference type="SMART" id="SM00458"/>
    </source>
</evidence>
<dbReference type="SUPFAM" id="SSF50370">
    <property type="entry name" value="Ricin B-like lectins"/>
    <property type="match status" value="1"/>
</dbReference>
<feature type="signal peptide" evidence="1">
    <location>
        <begin position="1"/>
        <end position="27"/>
    </location>
</feature>
<reference evidence="3 4" key="1">
    <citation type="submission" date="2018-12" db="EMBL/GenBank/DDBJ databases">
        <title>Complete genome sequence of Streptomyces ficellus NRRL8067, the producer of ficellomycin, feldamycin and nojirimycin.</title>
        <authorList>
            <person name="Zhang H."/>
            <person name="Yue R."/>
            <person name="Liu Y."/>
            <person name="Li M."/>
            <person name="Mu H."/>
            <person name="Zhang J."/>
        </authorList>
    </citation>
    <scope>NUCLEOTIDE SEQUENCE [LARGE SCALE GENOMIC DNA]</scope>
    <source>
        <strain evidence="3 4">NRRL 8067</strain>
    </source>
</reference>
<evidence type="ECO:0000313" key="3">
    <source>
        <dbReference type="EMBL" id="QGV77285.1"/>
    </source>
</evidence>
<protein>
    <recommendedName>
        <fullName evidence="2">Ricin B lectin domain-containing protein</fullName>
    </recommendedName>
</protein>
<dbReference type="RefSeq" id="WP_156691106.1">
    <property type="nucleotide sequence ID" value="NZ_CP034279.1"/>
</dbReference>
<dbReference type="KEGG" id="sfic:EIZ62_02710"/>
<dbReference type="Proteomes" id="UP000422572">
    <property type="component" value="Chromosome"/>
</dbReference>
<evidence type="ECO:0000313" key="4">
    <source>
        <dbReference type="Proteomes" id="UP000422572"/>
    </source>
</evidence>
<keyword evidence="1" id="KW-0732">Signal</keyword>
<dbReference type="SMART" id="SM00458">
    <property type="entry name" value="RICIN"/>
    <property type="match status" value="1"/>
</dbReference>
<name>A0A6I6FDX6_9ACTN</name>
<dbReference type="InterPro" id="IPR035992">
    <property type="entry name" value="Ricin_B-like_lectins"/>
</dbReference>